<reference evidence="2 3" key="1">
    <citation type="submission" date="2019-06" db="EMBL/GenBank/DDBJ databases">
        <title>Sequencing the genomes of 1000 actinobacteria strains.</title>
        <authorList>
            <person name="Klenk H.-P."/>
        </authorList>
    </citation>
    <scope>NUCLEOTIDE SEQUENCE [LARGE SCALE GENOMIC DNA]</scope>
    <source>
        <strain evidence="2 3">DSM 45301</strain>
    </source>
</reference>
<comment type="caution">
    <text evidence="2">The sequence shown here is derived from an EMBL/GenBank/DDBJ whole genome shotgun (WGS) entry which is preliminary data.</text>
</comment>
<dbReference type="AlphaFoldDB" id="A0A543DI22"/>
<keyword evidence="3" id="KW-1185">Reference proteome</keyword>
<dbReference type="EMBL" id="VFPA01000003">
    <property type="protein sequence ID" value="TQM08972.1"/>
    <property type="molecule type" value="Genomic_DNA"/>
</dbReference>
<dbReference type="Proteomes" id="UP000315677">
    <property type="component" value="Unassembled WGS sequence"/>
</dbReference>
<evidence type="ECO:0000313" key="3">
    <source>
        <dbReference type="Proteomes" id="UP000315677"/>
    </source>
</evidence>
<proteinExistence type="predicted"/>
<sequence length="1030" mass="112046">MIGANPRKEVVGPMAAGAWDQYLAWNAAISETVFTEEQAGQPVYLDMDDAVMAKVSSRLKVSADDAHGELVQAVRATLGLGGAQWEIFWSHLQHLRRWRHAVAIRPRDDSATSPPPTVALLAAFTLAAEAMGSDSNAAVNAYYPRLAAILGVIDERPKERLQTAYMASAEQLWRSLNDWLTITDGRYGIPTAYAVTHRYIGLPLSQALIRAADRRHLEQMFRQFGLAPGSDVPPTDMQRMLDTWIQQVPSPASKNLQNLWQRPGTQERIAEVASNELAAWEGRSLNTEHDDQAARRGSIRLIARLKTFPRSDLQLSFLASIGKSVPDELVVESAAGRPKLEMLPSTGGAIPRPPASIDPGSFIEGVLHLSDPASGLEARRHPRRVVVLRRDEQTNAFVEVERVQLGEDFLVLVKTEGPQLKQVEQLLTLTARPGFKEESRIRGLPDGWVLFTAVQILAAPTVTPQHPDLNALVPVISSQLSIAGGLKLPGNLRKWSSLSPPEIRAVSQVEGRLDLSLARLDIESGEADEPRTWHSERGVLLVALEDLELEDGEYETVLSGGGRSLQRSVLRLRSSDSPDSWTWGTAAKQGYDLSVPLGALRATPGANPHSARGCKPPATVGRQPIEPLQGLGKIWWSANRPPRPAAVPIVIASPDPTSCVVTGAHRIKLPPTPAGRPTAPMLSGECTQCGIVKRYPAWPRRARRLRTATLEVEEHVKLDNLSEARAESITHDTALDALVHVGGGTASSLDKIVAQVDSSLLGADAFKRSLEMLGHIDVSRSDRLEPTAWSIAPACVVEATDETYFLSGAWSAAAQTQVEEAVIDFGGKFTYAENPGGPLTWFIEGLGEEQVRQLIAQVQTTLPMRTHASLVGDAAMGLVRALPKLSEVEKALPRVPLSGARRIERFNVDAAYWEQVQTAASPGAYRLESVFRTAYYFRSPADVELHQGALGTAQLVKHLEAQRLGRSLLGFYPAAGQLAVALGSDLPGLYGRAAVMNSGRLPGKSTKRRALIYHDVTPEFADYMSTLLVS</sequence>
<gene>
    <name evidence="2" type="ORF">FB558_4713</name>
</gene>
<organism evidence="2 3">
    <name type="scientific">Pseudonocardia kunmingensis</name>
    <dbReference type="NCBI Taxonomy" id="630975"/>
    <lineage>
        <taxon>Bacteria</taxon>
        <taxon>Bacillati</taxon>
        <taxon>Actinomycetota</taxon>
        <taxon>Actinomycetes</taxon>
        <taxon>Pseudonocardiales</taxon>
        <taxon>Pseudonocardiaceae</taxon>
        <taxon>Pseudonocardia</taxon>
    </lineage>
</organism>
<name>A0A543DI22_9PSEU</name>
<dbReference type="OrthoDB" id="7056088at2"/>
<accession>A0A543DI22</accession>
<evidence type="ECO:0000313" key="2">
    <source>
        <dbReference type="EMBL" id="TQM08972.1"/>
    </source>
</evidence>
<protein>
    <submittedName>
        <fullName evidence="2">Uncharacterized protein</fullName>
    </submittedName>
</protein>
<dbReference type="RefSeq" id="WP_142056837.1">
    <property type="nucleotide sequence ID" value="NZ_VFPA01000003.1"/>
</dbReference>
<feature type="region of interest" description="Disordered" evidence="1">
    <location>
        <begin position="604"/>
        <end position="623"/>
    </location>
</feature>
<evidence type="ECO:0000256" key="1">
    <source>
        <dbReference type="SAM" id="MobiDB-lite"/>
    </source>
</evidence>